<feature type="region of interest" description="Disordered" evidence="1">
    <location>
        <begin position="71"/>
        <end position="112"/>
    </location>
</feature>
<feature type="compositionally biased region" description="Polar residues" evidence="1">
    <location>
        <begin position="2592"/>
        <end position="2615"/>
    </location>
</feature>
<reference evidence="5" key="1">
    <citation type="journal article" date="2020" name="Fungal Divers.">
        <title>Resolving the Mortierellaceae phylogeny through synthesis of multi-gene phylogenetics and phylogenomics.</title>
        <authorList>
            <person name="Vandepol N."/>
            <person name="Liber J."/>
            <person name="Desiro A."/>
            <person name="Na H."/>
            <person name="Kennedy M."/>
            <person name="Barry K."/>
            <person name="Grigoriev I.V."/>
            <person name="Miller A.N."/>
            <person name="O'Donnell K."/>
            <person name="Stajich J.E."/>
            <person name="Bonito G."/>
        </authorList>
    </citation>
    <scope>NUCLEOTIDE SEQUENCE</scope>
    <source>
        <strain evidence="5">KOD948</strain>
    </source>
</reference>
<feature type="region of interest" description="Disordered" evidence="1">
    <location>
        <begin position="1264"/>
        <end position="1294"/>
    </location>
</feature>
<comment type="caution">
    <text evidence="5">The sequence shown here is derived from an EMBL/GenBank/DDBJ whole genome shotgun (WGS) entry which is preliminary data.</text>
</comment>
<feature type="compositionally biased region" description="Low complexity" evidence="1">
    <location>
        <begin position="2463"/>
        <end position="2479"/>
    </location>
</feature>
<dbReference type="EMBL" id="JAAAJA010000069">
    <property type="protein sequence ID" value="KAG0263655.1"/>
    <property type="molecule type" value="Genomic_DNA"/>
</dbReference>
<gene>
    <name evidence="5" type="ORF">BG011_008370</name>
</gene>
<dbReference type="InterPro" id="IPR056881">
    <property type="entry name" value="Mug62_dom"/>
</dbReference>
<feature type="compositionally biased region" description="Polar residues" evidence="1">
    <location>
        <begin position="452"/>
        <end position="468"/>
    </location>
</feature>
<organism evidence="5 6">
    <name type="scientific">Mortierella polycephala</name>
    <dbReference type="NCBI Taxonomy" id="41804"/>
    <lineage>
        <taxon>Eukaryota</taxon>
        <taxon>Fungi</taxon>
        <taxon>Fungi incertae sedis</taxon>
        <taxon>Mucoromycota</taxon>
        <taxon>Mortierellomycotina</taxon>
        <taxon>Mortierellomycetes</taxon>
        <taxon>Mortierellales</taxon>
        <taxon>Mortierellaceae</taxon>
        <taxon>Mortierella</taxon>
    </lineage>
</organism>
<dbReference type="Pfam" id="PF00501">
    <property type="entry name" value="AMP-binding"/>
    <property type="match status" value="2"/>
</dbReference>
<evidence type="ECO:0000313" key="5">
    <source>
        <dbReference type="EMBL" id="KAG0263655.1"/>
    </source>
</evidence>
<dbReference type="InterPro" id="IPR042099">
    <property type="entry name" value="ANL_N_sf"/>
</dbReference>
<dbReference type="Proteomes" id="UP000726737">
    <property type="component" value="Unassembled WGS sequence"/>
</dbReference>
<feature type="compositionally biased region" description="Polar residues" evidence="1">
    <location>
        <begin position="400"/>
        <end position="422"/>
    </location>
</feature>
<proteinExistence type="predicted"/>
<feature type="region of interest" description="Disordered" evidence="1">
    <location>
        <begin position="2650"/>
        <end position="2732"/>
    </location>
</feature>
<feature type="compositionally biased region" description="Low complexity" evidence="1">
    <location>
        <begin position="543"/>
        <end position="555"/>
    </location>
</feature>
<feature type="compositionally biased region" description="Polar residues" evidence="1">
    <location>
        <begin position="2447"/>
        <end position="2462"/>
    </location>
</feature>
<feature type="compositionally biased region" description="Basic and acidic residues" evidence="1">
    <location>
        <begin position="2687"/>
        <end position="2703"/>
    </location>
</feature>
<evidence type="ECO:0000313" key="6">
    <source>
        <dbReference type="Proteomes" id="UP000726737"/>
    </source>
</evidence>
<keyword evidence="6" id="KW-1185">Reference proteome</keyword>
<evidence type="ECO:0000259" key="3">
    <source>
        <dbReference type="Pfam" id="PF23024"/>
    </source>
</evidence>
<feature type="compositionally biased region" description="Basic and acidic residues" evidence="1">
    <location>
        <begin position="586"/>
        <end position="596"/>
    </location>
</feature>
<feature type="compositionally biased region" description="Polar residues" evidence="1">
    <location>
        <begin position="476"/>
        <end position="492"/>
    </location>
</feature>
<feature type="domain" description="AMP-dependent synthetase/ligase" evidence="2">
    <location>
        <begin position="1735"/>
        <end position="1809"/>
    </location>
</feature>
<dbReference type="Gene3D" id="3.40.50.12780">
    <property type="entry name" value="N-terminal domain of ligase-like"/>
    <property type="match status" value="4"/>
</dbReference>
<feature type="domain" description="Meiotically up-regulated gene 62 protein-like alpha-beta" evidence="4">
    <location>
        <begin position="1532"/>
        <end position="1669"/>
    </location>
</feature>
<evidence type="ECO:0008006" key="7">
    <source>
        <dbReference type="Google" id="ProtNLM"/>
    </source>
</evidence>
<dbReference type="PANTHER" id="PTHR22754:SF32">
    <property type="entry name" value="DISCO-INTERACTING PROTEIN 2"/>
    <property type="match status" value="1"/>
</dbReference>
<dbReference type="Pfam" id="PF24919">
    <property type="entry name" value="Mug62"/>
    <property type="match status" value="1"/>
</dbReference>
<feature type="region of interest" description="Disordered" evidence="1">
    <location>
        <begin position="2592"/>
        <end position="2635"/>
    </location>
</feature>
<feature type="region of interest" description="Disordered" evidence="1">
    <location>
        <begin position="1"/>
        <end position="28"/>
    </location>
</feature>
<feature type="compositionally biased region" description="Low complexity" evidence="1">
    <location>
        <begin position="1"/>
        <end position="27"/>
    </location>
</feature>
<feature type="region of interest" description="Disordered" evidence="1">
    <location>
        <begin position="2431"/>
        <end position="2519"/>
    </location>
</feature>
<evidence type="ECO:0000256" key="1">
    <source>
        <dbReference type="SAM" id="MobiDB-lite"/>
    </source>
</evidence>
<feature type="domain" description="AMP-dependent synthetase/ligase" evidence="2">
    <location>
        <begin position="940"/>
        <end position="1219"/>
    </location>
</feature>
<dbReference type="InterPro" id="IPR000873">
    <property type="entry name" value="AMP-dep_synth/lig_dom"/>
</dbReference>
<dbReference type="OrthoDB" id="69964at2759"/>
<dbReference type="Pfam" id="PF23024">
    <property type="entry name" value="AMP-dom_DIP2-like"/>
    <property type="match status" value="1"/>
</dbReference>
<feature type="compositionally biased region" description="Polar residues" evidence="1">
    <location>
        <begin position="247"/>
        <end position="263"/>
    </location>
</feature>
<feature type="compositionally biased region" description="Low complexity" evidence="1">
    <location>
        <begin position="2665"/>
        <end position="2678"/>
    </location>
</feature>
<dbReference type="GO" id="GO:0005829">
    <property type="term" value="C:cytosol"/>
    <property type="evidence" value="ECO:0007669"/>
    <property type="project" value="TreeGrafter"/>
</dbReference>
<dbReference type="InterPro" id="IPR025110">
    <property type="entry name" value="AMP-bd_C"/>
</dbReference>
<feature type="compositionally biased region" description="Low complexity" evidence="1">
    <location>
        <begin position="423"/>
        <end position="451"/>
    </location>
</feature>
<dbReference type="SUPFAM" id="SSF56801">
    <property type="entry name" value="Acetyl-CoA synthetase-like"/>
    <property type="match status" value="3"/>
</dbReference>
<evidence type="ECO:0000259" key="2">
    <source>
        <dbReference type="Pfam" id="PF00501"/>
    </source>
</evidence>
<feature type="region of interest" description="Disordered" evidence="1">
    <location>
        <begin position="539"/>
        <end position="641"/>
    </location>
</feature>
<feature type="region of interest" description="Disordered" evidence="1">
    <location>
        <begin position="168"/>
        <end position="187"/>
    </location>
</feature>
<feature type="domain" description="AMP-binding enzyme C-terminal" evidence="3">
    <location>
        <begin position="2306"/>
        <end position="2418"/>
    </location>
</feature>
<dbReference type="PANTHER" id="PTHR22754">
    <property type="entry name" value="DISCO-INTERACTING PROTEIN 2 DIP2 -RELATED"/>
    <property type="match status" value="1"/>
</dbReference>
<protein>
    <recommendedName>
        <fullName evidence="7">Acetyl-CoA synthetase-like protein</fullName>
    </recommendedName>
</protein>
<feature type="region of interest" description="Disordered" evidence="1">
    <location>
        <begin position="385"/>
        <end position="492"/>
    </location>
</feature>
<feature type="compositionally biased region" description="Polar residues" evidence="1">
    <location>
        <begin position="2508"/>
        <end position="2519"/>
    </location>
</feature>
<accession>A0A9P6U825</accession>
<sequence>MSMVDIAATATAPASASTSKIAAPTSSEDAVLVSEMDHEAVSAAFAANVNTTSSTDSNAVAAIAKPAVELDTSQTRAKDDSGSGTSAKTDVTNEDGPVSTDTPKPVDLETIQKDNNIDTIIKDQEMNVDNAMGQDADADDIASDIQERSEHSDVGSQIMDLADENATEEVNADKEDQNRTTSLNSAPAAPEVARGINEMNNHVPGTANPTIIPTIEAPVSVLATAGTVPAPSVRIQSPSALLEPEGGQQQKEATGEQAASYTSPHHEWARILKKRLGKGLNDAQLLARSNSMLASPSILAQSLTQVIPSLQVKDTSALSPGSSSREYQTPEELFDRPAAIEPSVSLFHYNNQMSKDEAFPSSTLVNNSQTPLLLFASLNPDQLYGKSSSTLKPTAPPSPAETQSSVAQPQPQGQSQSHMQSKSVPSPALPQQSPSLPQQQPPSIIQPVGQQTSHATAQPTPTQRNAAASQGVVIPSPSSAPKPQSISPTATVTRQSPLISKDNGVGAMNPRHSVVLLTSTQDDRLGVASHSAPVSRTLLAQGSSSSLTTTPPSISKDQQTIGTPKYPIAPIQYTPLTQYKANPSKEGPKANKKPRENQATAKDAPVTAPAGSSADHRNESDAQETADPRMTSTLDEPKPDSSVDMTALWALEALSGLSDVNFDATLPVSVAVATTLANSYQLDDSQMKLPMAVPPISVGSRSNITTKDTSPKIAKVIPSPFESTQMMTEQETRGIQLTGALENTSSHPGAYLASIHPLPVPEPVVAIQSNHVEQHAGSMTYGQGYGYRQGTHGMHQQGRSISSLRDVQAHSSTVERASLEAGRLRRGELGSNVDAGLMPVLSPVASVKPSVLQLGSGYQIPWLPESRPNLPPRSDVNSIDVPALTGKQQLPYEPRPLELDDEDPCLRFTHLGEALRHWGQYAPEGNAFANLDGNGVECGSWDWAYTLGRAEMIAKAIHDKTQLRSGARVALVFRISEILEFVAAFYGAILAGVVPVLVNQIQEFSEMVYIMTSAKVELALTTQFNHKSLQKDLRKGAVWPSGVTWWQTDILETWAPKKNQQERLPLRNNELAYIEYTKSAAGELKGIAVSHKNLMVQCQSLYSSFFWRPALYHDKNDRLQPDPLLTTDPSMPHSRDGKVTHSSQVLSGTIMTWLEPRQQSGLVLGCIMGVFCGNFTVFMESSIAAISGLWAHSVAAYRANIAFADYSGIQRLLKSFRMNPQATVTPTRPDLRFLQTVYVDTHCKNPRLDRDFLDDYLYPLGMIPQHDPNSTTTPAPESEADSQKSPSSNKTRVGRSDLGVIPFLSLPEHGGMIVCLRDTLDPPQGVEKMDFRKQFRKSTLPDPRRPSTEIGADPVQPTKLLELDQSGKNGIVGRGDLQGHPMSSLVNGMYLLHRGALRSNRVAVLATGEAAFKRRDEPNAILVGAFGYPAVQSTLFVADPETLALSLPDVIGEIWVSSPGMPVGFWGLPEHTQEVFNAKPYIITEENMIPSLYCPQGCEKLLRTGLLGAMIEGRVVVFGTFWERLQQDMADPMKSIGTQYEYHHAPDLKQTILDNVSGVGEISVFGCIVNKEYLPVVCIELTKETRSNAQPINTVAQYVAVNTRHILRGVNALRSYCIAVWDTNTLPRIFENGRRVIDHALCKKMFELGRIFKILYFATFTEDVLFNIPKGDDPINGFWSRDCIIKRQHRQGALVRYVQHTSNIINPGAYDEKTNVFMGKFHNITDILIWRSIIQPDDIAFIELDARGKEQKSIPFKKFNQRVTGCAMYLEKKCGLKAGDHVILWFPQDLEYIVTLHACWVLGLIPIPLQLPENIHANQHLGPTPSHFIGSHPSSISATGLGGGASSPFVSGTNTPNVSNSAISPIVLEGKRNGIVRTLLRIMDEVKIKAILGNQATDEYLKQKTTGGHLRACRAAFTPVHSQTPEMFSSPDISLPQFHNVTKAAKTKHILGAISGYAPRKEWFGANYPAVHLIDPEAKTGTIAGRKLLKLNHETLNNLCRNQKLQFKMLTGQPNVTCMSIFSGLGFIQGCLSGIYNGGPSVILQPADFSSNPIVWLEAISRYKAQDVALTYPLLDQLLLRLDSAHITQAQSLVSLESVKNFMVCGHGRIQREKSMTALVRLGHVKLASEALNLVYSHPLNFMATTQAERATGSVRIHVSSRQLRYGIVMPTSEGDDPTGVWLEDTGISTVCTSIAIVHPETLEVCAANQIGEIWICADSNVNSFYSAPGSVSDPSQPQPFGACISRYDNRVRYMRTGDLGFLWNSQQQQHMQQHQAMANAGQRTSIQTAQTGNGPFQLFVLGSMEESFQVNGLLHFAMDIETTMEGAHANVASQGCLTFKTPQGHVVCVVKVQNQEPEVLVSMYIPVMHAILEKHQFLPDTIVLVGDNVSTARRLSDGLKPRESICSLYTSERLPILHLHHCHGKVLPPMSSALSPPTHDGINPESPATSPLASRSSNYTLSQQQQQQQPQPPSSSSSGRFLTGISPAPMTKMQTSRASNHLHAPAFSSNGSTSETQHYSLSNRNSLFGSPLLVSNIPLPPGTANPLTQSPMMATINYQPQTQYQPGTYTSTSSSLNPVVAPVASQYPMQQSIPASSGSTTPSALQRPMSQQAFVASPPHSGGSPKNAASAASGLTTATQSLLNEMAMWGPSDRSRGSGHRHVPQQQHSQPHLQQGHKPIHPRQILSHDARSLSAEELRPDSRASGTSGSGGVKSIMKGMNAKWSEMRKAV</sequence>
<name>A0A9P6U825_9FUNG</name>
<feature type="region of interest" description="Disordered" evidence="1">
    <location>
        <begin position="239"/>
        <end position="265"/>
    </location>
</feature>
<evidence type="ECO:0000259" key="4">
    <source>
        <dbReference type="Pfam" id="PF24919"/>
    </source>
</evidence>